<keyword evidence="2" id="KW-1185">Reference proteome</keyword>
<dbReference type="AlphaFoldDB" id="A0A0B7I797"/>
<proteinExistence type="predicted"/>
<reference evidence="1 2" key="1">
    <citation type="submission" date="2015-01" db="EMBL/GenBank/DDBJ databases">
        <authorList>
            <person name="Xiang T."/>
            <person name="Song Y."/>
            <person name="Huang L."/>
            <person name="Wang B."/>
            <person name="Wu P."/>
        </authorList>
    </citation>
    <scope>NUCLEOTIDE SEQUENCE [LARGE SCALE GENOMIC DNA]</scope>
    <source>
        <strain evidence="1 2">CcD38</strain>
    </source>
</reference>
<gene>
    <name evidence="1" type="ORF">CCAND38_450038</name>
</gene>
<name>A0A0B7I797_9FLAO</name>
<dbReference type="EMBL" id="CDOI01000157">
    <property type="protein sequence ID" value="CEN47605.1"/>
    <property type="molecule type" value="Genomic_DNA"/>
</dbReference>
<evidence type="ECO:0000313" key="1">
    <source>
        <dbReference type="EMBL" id="CEN47605.1"/>
    </source>
</evidence>
<dbReference type="Proteomes" id="UP000045051">
    <property type="component" value="Unassembled WGS sequence"/>
</dbReference>
<organism evidence="1 2">
    <name type="scientific">Capnocytophaga canis</name>
    <dbReference type="NCBI Taxonomy" id="1848903"/>
    <lineage>
        <taxon>Bacteria</taxon>
        <taxon>Pseudomonadati</taxon>
        <taxon>Bacteroidota</taxon>
        <taxon>Flavobacteriia</taxon>
        <taxon>Flavobacteriales</taxon>
        <taxon>Flavobacteriaceae</taxon>
        <taxon>Capnocytophaga</taxon>
    </lineage>
</organism>
<protein>
    <submittedName>
        <fullName evidence="1">Uncharacterized protein</fullName>
    </submittedName>
</protein>
<sequence length="38" mass="4480">MSCEKEIFSRRKTADAEQADLEDLKQIELLEKQVKNNK</sequence>
<evidence type="ECO:0000313" key="2">
    <source>
        <dbReference type="Proteomes" id="UP000045051"/>
    </source>
</evidence>
<accession>A0A0B7I797</accession>